<evidence type="ECO:0000256" key="4">
    <source>
        <dbReference type="ARBA" id="ARBA00022692"/>
    </source>
</evidence>
<evidence type="ECO:0000256" key="5">
    <source>
        <dbReference type="ARBA" id="ARBA00022989"/>
    </source>
</evidence>
<comment type="caution">
    <text evidence="10">The sequence shown here is derived from an EMBL/GenBank/DDBJ whole genome shotgun (WGS) entry which is preliminary data.</text>
</comment>
<keyword evidence="6 8" id="KW-0472">Membrane</keyword>
<reference evidence="10 11" key="1">
    <citation type="submission" date="2024-03" db="EMBL/GenBank/DDBJ databases">
        <title>Draft genome sequence of Klenkia sp. LSe6-5.</title>
        <authorList>
            <person name="Duangmal K."/>
            <person name="Chantavorakit T."/>
        </authorList>
    </citation>
    <scope>NUCLEOTIDE SEQUENCE [LARGE SCALE GENOMIC DNA]</scope>
    <source>
        <strain evidence="10 11">LSe6-5</strain>
    </source>
</reference>
<dbReference type="SUPFAM" id="SSF103473">
    <property type="entry name" value="MFS general substrate transporter"/>
    <property type="match status" value="1"/>
</dbReference>
<feature type="transmembrane region" description="Helical" evidence="8">
    <location>
        <begin position="12"/>
        <end position="30"/>
    </location>
</feature>
<evidence type="ECO:0000313" key="11">
    <source>
        <dbReference type="Proteomes" id="UP001361570"/>
    </source>
</evidence>
<evidence type="ECO:0000256" key="6">
    <source>
        <dbReference type="ARBA" id="ARBA00023136"/>
    </source>
</evidence>
<dbReference type="Proteomes" id="UP001361570">
    <property type="component" value="Unassembled WGS sequence"/>
</dbReference>
<feature type="transmembrane region" description="Helical" evidence="8">
    <location>
        <begin position="344"/>
        <end position="366"/>
    </location>
</feature>
<dbReference type="RefSeq" id="WP_336405131.1">
    <property type="nucleotide sequence ID" value="NZ_JBAPLU010000016.1"/>
</dbReference>
<dbReference type="Gene3D" id="1.20.1250.20">
    <property type="entry name" value="MFS general substrate transporter like domains"/>
    <property type="match status" value="1"/>
</dbReference>
<accession>A0ABU8DVY6</accession>
<evidence type="ECO:0000256" key="3">
    <source>
        <dbReference type="ARBA" id="ARBA00022475"/>
    </source>
</evidence>
<feature type="transmembrane region" description="Helical" evidence="8">
    <location>
        <begin position="76"/>
        <end position="95"/>
    </location>
</feature>
<comment type="subcellular location">
    <subcellularLocation>
        <location evidence="1">Cell membrane</location>
        <topology evidence="1">Multi-pass membrane protein</topology>
    </subcellularLocation>
</comment>
<dbReference type="CDD" id="cd06173">
    <property type="entry name" value="MFS_MefA_like"/>
    <property type="match status" value="1"/>
</dbReference>
<dbReference type="PANTHER" id="PTHR23513">
    <property type="entry name" value="INTEGRAL MEMBRANE EFFLUX PROTEIN-RELATED"/>
    <property type="match status" value="1"/>
</dbReference>
<feature type="transmembrane region" description="Helical" evidence="8">
    <location>
        <begin position="372"/>
        <end position="394"/>
    </location>
</feature>
<dbReference type="PANTHER" id="PTHR23513:SF11">
    <property type="entry name" value="STAPHYLOFERRIN A TRANSPORTER"/>
    <property type="match status" value="1"/>
</dbReference>
<feature type="transmembrane region" description="Helical" evidence="8">
    <location>
        <begin position="286"/>
        <end position="304"/>
    </location>
</feature>
<dbReference type="InterPro" id="IPR036259">
    <property type="entry name" value="MFS_trans_sf"/>
</dbReference>
<feature type="transmembrane region" description="Helical" evidence="8">
    <location>
        <begin position="170"/>
        <end position="190"/>
    </location>
</feature>
<dbReference type="Pfam" id="PF05977">
    <property type="entry name" value="MFS_3"/>
    <property type="match status" value="1"/>
</dbReference>
<keyword evidence="4 8" id="KW-0812">Transmembrane</keyword>
<dbReference type="PROSITE" id="PS50850">
    <property type="entry name" value="MFS"/>
    <property type="match status" value="1"/>
</dbReference>
<feature type="transmembrane region" description="Helical" evidence="8">
    <location>
        <begin position="223"/>
        <end position="246"/>
    </location>
</feature>
<evidence type="ECO:0000256" key="8">
    <source>
        <dbReference type="SAM" id="Phobius"/>
    </source>
</evidence>
<evidence type="ECO:0000256" key="7">
    <source>
        <dbReference type="SAM" id="MobiDB-lite"/>
    </source>
</evidence>
<feature type="transmembrane region" description="Helical" evidence="8">
    <location>
        <begin position="42"/>
        <end position="64"/>
    </location>
</feature>
<evidence type="ECO:0000256" key="1">
    <source>
        <dbReference type="ARBA" id="ARBA00004651"/>
    </source>
</evidence>
<proteinExistence type="predicted"/>
<feature type="compositionally biased region" description="Pro residues" evidence="7">
    <location>
        <begin position="424"/>
        <end position="441"/>
    </location>
</feature>
<keyword evidence="2" id="KW-0813">Transport</keyword>
<feature type="transmembrane region" description="Helical" evidence="8">
    <location>
        <begin position="252"/>
        <end position="274"/>
    </location>
</feature>
<evidence type="ECO:0000259" key="9">
    <source>
        <dbReference type="PROSITE" id="PS50850"/>
    </source>
</evidence>
<organism evidence="10 11">
    <name type="scientific">Klenkia sesuvii</name>
    <dbReference type="NCBI Taxonomy" id="3103137"/>
    <lineage>
        <taxon>Bacteria</taxon>
        <taxon>Bacillati</taxon>
        <taxon>Actinomycetota</taxon>
        <taxon>Actinomycetes</taxon>
        <taxon>Geodermatophilales</taxon>
        <taxon>Geodermatophilaceae</taxon>
        <taxon>Klenkia</taxon>
    </lineage>
</organism>
<keyword evidence="11" id="KW-1185">Reference proteome</keyword>
<sequence length="461" mass="47521">MFRALSVHNFRLYLSANLVSLTGTWMQRIGQDWLVLQLSDGSGTALGVVTALQFAPTLLLSFYGGLLADRYDKRRMLVGTQTVLGVLALALAVLVATGGIALWHVFALALALGAVSAIDTPARQSFVSEMVGPAHLGNAVSLNSTVFNGARLVGPALAGGLIAASGGDTAPAFFLNAGSFAATIAALVLMRSDELQRSAPVAKARGQLRAALTYTREHPDLQLAMVLAFVVGTFGFNSQITVALMAREVFGLGAGAFGLLSTAFAVGSLTGALLSTRREARPLQRFLVVAAGSFGALTAVSGTMPTEWAYALLLVPCGAAGLLFSVACNSFVQLGVEPQLRGRILALYFMCFMGGTPVGAPLVGWVSEHLGARWGLVSSGLVVVVAAVVVGAVLSRGRHVRLEAHVAPPSLRLHVDPLPGTAPTAPPLVPPPVPPSVPPSAAPAVEEVQGEAPGSAVTSRP</sequence>
<protein>
    <submittedName>
        <fullName evidence="10">MFS transporter</fullName>
    </submittedName>
</protein>
<feature type="region of interest" description="Disordered" evidence="7">
    <location>
        <begin position="417"/>
        <end position="461"/>
    </location>
</feature>
<name>A0ABU8DVY6_9ACTN</name>
<feature type="transmembrane region" description="Helical" evidence="8">
    <location>
        <begin position="310"/>
        <end position="332"/>
    </location>
</feature>
<dbReference type="InterPro" id="IPR010290">
    <property type="entry name" value="TM_effector"/>
</dbReference>
<keyword evidence="5 8" id="KW-1133">Transmembrane helix</keyword>
<dbReference type="EMBL" id="JBAPLU010000016">
    <property type="protein sequence ID" value="MEI4273006.1"/>
    <property type="molecule type" value="Genomic_DNA"/>
</dbReference>
<dbReference type="InterPro" id="IPR020846">
    <property type="entry name" value="MFS_dom"/>
</dbReference>
<feature type="domain" description="Major facilitator superfamily (MFS) profile" evidence="9">
    <location>
        <begin position="1"/>
        <end position="398"/>
    </location>
</feature>
<gene>
    <name evidence="10" type="ORF">TEK04_14860</name>
</gene>
<evidence type="ECO:0000313" key="10">
    <source>
        <dbReference type="EMBL" id="MEI4273006.1"/>
    </source>
</evidence>
<keyword evidence="3" id="KW-1003">Cell membrane</keyword>
<evidence type="ECO:0000256" key="2">
    <source>
        <dbReference type="ARBA" id="ARBA00022448"/>
    </source>
</evidence>